<evidence type="ECO:0000256" key="4">
    <source>
        <dbReference type="ARBA" id="ARBA00022723"/>
    </source>
</evidence>
<dbReference type="InterPro" id="IPR036412">
    <property type="entry name" value="HAD-like_sf"/>
</dbReference>
<dbReference type="GO" id="GO:0005524">
    <property type="term" value="F:ATP binding"/>
    <property type="evidence" value="ECO:0007669"/>
    <property type="project" value="UniProtKB-UniRule"/>
</dbReference>
<dbReference type="Proteomes" id="UP000294593">
    <property type="component" value="Unassembled WGS sequence"/>
</dbReference>
<protein>
    <recommendedName>
        <fullName evidence="8">P-type Zn(2+) transporter</fullName>
        <ecNumber evidence="8">7.2.2.12</ecNumber>
    </recommendedName>
</protein>
<evidence type="ECO:0000256" key="1">
    <source>
        <dbReference type="ARBA" id="ARBA00004370"/>
    </source>
</evidence>
<dbReference type="PANTHER" id="PTHR48085">
    <property type="entry name" value="CADMIUM/ZINC-TRANSPORTING ATPASE HMA2-RELATED"/>
    <property type="match status" value="1"/>
</dbReference>
<evidence type="ECO:0000256" key="8">
    <source>
        <dbReference type="ARBA" id="ARBA00039097"/>
    </source>
</evidence>
<feature type="transmembrane region" description="Helical" evidence="10">
    <location>
        <begin position="390"/>
        <end position="409"/>
    </location>
</feature>
<dbReference type="GO" id="GO:0015086">
    <property type="term" value="F:cadmium ion transmembrane transporter activity"/>
    <property type="evidence" value="ECO:0007669"/>
    <property type="project" value="TreeGrafter"/>
</dbReference>
<dbReference type="Pfam" id="PF00122">
    <property type="entry name" value="E1-E2_ATPase"/>
    <property type="match status" value="1"/>
</dbReference>
<dbReference type="InterPro" id="IPR023299">
    <property type="entry name" value="ATPase_P-typ_cyto_dom_N"/>
</dbReference>
<dbReference type="Pfam" id="PF00702">
    <property type="entry name" value="Hydrolase"/>
    <property type="match status" value="1"/>
</dbReference>
<dbReference type="InterPro" id="IPR044492">
    <property type="entry name" value="P_typ_ATPase_HD_dom"/>
</dbReference>
<dbReference type="AlphaFoldDB" id="A0A4R6RE16"/>
<evidence type="ECO:0000256" key="7">
    <source>
        <dbReference type="ARBA" id="ARBA00023136"/>
    </source>
</evidence>
<evidence type="ECO:0000256" key="5">
    <source>
        <dbReference type="ARBA" id="ARBA00022967"/>
    </source>
</evidence>
<dbReference type="PANTHER" id="PTHR48085:SF5">
    <property type="entry name" value="CADMIUM_ZINC-TRANSPORTING ATPASE HMA4-RELATED"/>
    <property type="match status" value="1"/>
</dbReference>
<feature type="transmembrane region" description="Helical" evidence="10">
    <location>
        <begin position="235"/>
        <end position="253"/>
    </location>
</feature>
<keyword evidence="4 10" id="KW-0479">Metal-binding</keyword>
<dbReference type="Gene3D" id="3.40.50.1000">
    <property type="entry name" value="HAD superfamily/HAD-like"/>
    <property type="match status" value="1"/>
</dbReference>
<dbReference type="InterPro" id="IPR023214">
    <property type="entry name" value="HAD_sf"/>
</dbReference>
<feature type="transmembrane region" description="Helical" evidence="10">
    <location>
        <begin position="421"/>
        <end position="449"/>
    </location>
</feature>
<dbReference type="PRINTS" id="PR00119">
    <property type="entry name" value="CATATPASE"/>
</dbReference>
<dbReference type="SUPFAM" id="SSF55008">
    <property type="entry name" value="HMA, heavy metal-associated domain"/>
    <property type="match status" value="1"/>
</dbReference>
<keyword evidence="5" id="KW-1278">Translocase</keyword>
<feature type="transmembrane region" description="Helical" evidence="10">
    <location>
        <begin position="775"/>
        <end position="797"/>
    </location>
</feature>
<keyword evidence="14" id="KW-1185">Reference proteome</keyword>
<feature type="region of interest" description="Disordered" evidence="11">
    <location>
        <begin position="24"/>
        <end position="72"/>
    </location>
</feature>
<comment type="subcellular location">
    <subcellularLocation>
        <location evidence="10">Cell membrane</location>
    </subcellularLocation>
    <subcellularLocation>
        <location evidence="1">Membrane</location>
    </subcellularLocation>
</comment>
<feature type="domain" description="P-type ATPase A" evidence="12">
    <location>
        <begin position="279"/>
        <end position="370"/>
    </location>
</feature>
<dbReference type="GO" id="GO:0046872">
    <property type="term" value="F:metal ion binding"/>
    <property type="evidence" value="ECO:0007669"/>
    <property type="project" value="UniProtKB-KW"/>
</dbReference>
<dbReference type="GO" id="GO:0016887">
    <property type="term" value="F:ATP hydrolysis activity"/>
    <property type="evidence" value="ECO:0007669"/>
    <property type="project" value="InterPro"/>
</dbReference>
<accession>A0A4R6RE16</accession>
<evidence type="ECO:0000256" key="6">
    <source>
        <dbReference type="ARBA" id="ARBA00022989"/>
    </source>
</evidence>
<dbReference type="InterPro" id="IPR018303">
    <property type="entry name" value="ATPase_P-typ_P_site"/>
</dbReference>
<proteinExistence type="inferred from homology"/>
<keyword evidence="3 10" id="KW-0812">Transmembrane</keyword>
<dbReference type="EMBL" id="SNXW01000003">
    <property type="protein sequence ID" value="TDP84473.1"/>
    <property type="molecule type" value="Genomic_DNA"/>
</dbReference>
<sequence length="801" mass="82666">MGAMSTPPRRHPVIPIRVASAPPEALSADHGHPHGEHGGHSEGSHDHSHDHGDCCTSTLTPPPAAADAPPGTRPVRFRIEQMDCPTEEGLIRQKLAPMAGVARLDFNLLSRELTVHHTLDATLPLEAALADIGMAPRVLAAGQTVQPLPPAVPTRQRWLLAASGLAAVGAEAAAWATGVEVSLPVMALAALSMGLAGGPTAQKGWIALRHATLNIYFLMSLAVLGALVIGKWSEAAMVLFLFAVAEAIEALSLERARKAVQALSALAPEVAWVWSAKANGSGDWAERPVAEVAVGSRIRVRAGERVPLDADITQGQGALNEAAITGEGLPVDKAVGDALFAGSVLADGLIEARTTATASGGTLARMAAAIQQAQAQRAPTQRFVDAFARWYTPAVVLLALGVALLGPWLSATPSEGWQPWAYQALVLLVIACPCALVVSTPVTVVSGLAAAARLGILVKGGVHLEAGRHLRAIALDKTGTLTEGRPALTDCQALPGVQVHGAALSDAEALRIAASLDAASTHPVARAVAAGWRERVATAGATLSPVHDFTLQAGRGVQGTVDGQAWCLGHARWLQEKTAEQAGGAHLGQLGQAVARLQALEAQGRTAFVLFNADGPAAVLGVADTLRPTSAQAIQELQALGVHTAVLSGDNAQAVRHVAAQLGVADARGGLLPQDKLSAIEALKAAHGRVAMVGDGVNDAPALARADIGLAMGAAGTATALETADVAIMDDDPRKLASFIRLSQATGAILWQNIALALGIKVVFFALAFTGQATLWMAVFADMGASLLVVFNGLRLLRWRP</sequence>
<dbReference type="Gene3D" id="2.70.150.10">
    <property type="entry name" value="Calcium-transporting ATPase, cytoplasmic transduction domain A"/>
    <property type="match status" value="1"/>
</dbReference>
<evidence type="ECO:0000256" key="11">
    <source>
        <dbReference type="SAM" id="MobiDB-lite"/>
    </source>
</evidence>
<dbReference type="InterPro" id="IPR027256">
    <property type="entry name" value="P-typ_ATPase_IB"/>
</dbReference>
<dbReference type="GO" id="GO:0016463">
    <property type="term" value="F:P-type zinc transporter activity"/>
    <property type="evidence" value="ECO:0007669"/>
    <property type="project" value="UniProtKB-EC"/>
</dbReference>
<reference evidence="13 14" key="1">
    <citation type="submission" date="2019-03" db="EMBL/GenBank/DDBJ databases">
        <title>Genomic Encyclopedia of Type Strains, Phase IV (KMG-IV): sequencing the most valuable type-strain genomes for metagenomic binning, comparative biology and taxonomic classification.</title>
        <authorList>
            <person name="Goeker M."/>
        </authorList>
    </citation>
    <scope>NUCLEOTIDE SEQUENCE [LARGE SCALE GENOMIC DNA]</scope>
    <source>
        <strain evidence="13 14">DSM 11901</strain>
    </source>
</reference>
<keyword evidence="7 10" id="KW-0472">Membrane</keyword>
<comment type="similarity">
    <text evidence="2 10">Belongs to the cation transport ATPase (P-type) (TC 3.A.3) family. Type IB subfamily.</text>
</comment>
<evidence type="ECO:0000256" key="2">
    <source>
        <dbReference type="ARBA" id="ARBA00006024"/>
    </source>
</evidence>
<evidence type="ECO:0000256" key="9">
    <source>
        <dbReference type="ARBA" id="ARBA00047308"/>
    </source>
</evidence>
<dbReference type="NCBIfam" id="TIGR01494">
    <property type="entry name" value="ATPase_P-type"/>
    <property type="match status" value="2"/>
</dbReference>
<dbReference type="InterPro" id="IPR001757">
    <property type="entry name" value="P_typ_ATPase"/>
</dbReference>
<name>A0A4R6RE16_9BURK</name>
<evidence type="ECO:0000256" key="3">
    <source>
        <dbReference type="ARBA" id="ARBA00022692"/>
    </source>
</evidence>
<dbReference type="InterPro" id="IPR036163">
    <property type="entry name" value="HMA_dom_sf"/>
</dbReference>
<dbReference type="Gene3D" id="3.40.1110.10">
    <property type="entry name" value="Calcium-transporting ATPase, cytoplasmic domain N"/>
    <property type="match status" value="1"/>
</dbReference>
<comment type="caution">
    <text evidence="13">The sequence shown here is derived from an EMBL/GenBank/DDBJ whole genome shotgun (WGS) entry which is preliminary data.</text>
</comment>
<evidence type="ECO:0000313" key="14">
    <source>
        <dbReference type="Proteomes" id="UP000294593"/>
    </source>
</evidence>
<dbReference type="InterPro" id="IPR008250">
    <property type="entry name" value="ATPase_P-typ_transduc_dom_A_sf"/>
</dbReference>
<dbReference type="InterPro" id="IPR059000">
    <property type="entry name" value="ATPase_P-type_domA"/>
</dbReference>
<organism evidence="13 14">
    <name type="scientific">Aquabacterium commune</name>
    <dbReference type="NCBI Taxonomy" id="70586"/>
    <lineage>
        <taxon>Bacteria</taxon>
        <taxon>Pseudomonadati</taxon>
        <taxon>Pseudomonadota</taxon>
        <taxon>Betaproteobacteria</taxon>
        <taxon>Burkholderiales</taxon>
        <taxon>Aquabacterium</taxon>
    </lineage>
</organism>
<dbReference type="PROSITE" id="PS00154">
    <property type="entry name" value="ATPASE_E1_E2"/>
    <property type="match status" value="1"/>
</dbReference>
<dbReference type="SFLD" id="SFLDG00002">
    <property type="entry name" value="C1.7:_P-type_atpase_like"/>
    <property type="match status" value="1"/>
</dbReference>
<feature type="transmembrane region" description="Helical" evidence="10">
    <location>
        <begin position="748"/>
        <end position="769"/>
    </location>
</feature>
<dbReference type="SUPFAM" id="SSF81665">
    <property type="entry name" value="Calcium ATPase, transmembrane domain M"/>
    <property type="match status" value="1"/>
</dbReference>
<dbReference type="SUPFAM" id="SSF56784">
    <property type="entry name" value="HAD-like"/>
    <property type="match status" value="1"/>
</dbReference>
<dbReference type="InterPro" id="IPR023298">
    <property type="entry name" value="ATPase_P-typ_TM_dom_sf"/>
</dbReference>
<dbReference type="SUPFAM" id="SSF81653">
    <property type="entry name" value="Calcium ATPase, transduction domain A"/>
    <property type="match status" value="1"/>
</dbReference>
<feature type="compositionally biased region" description="Basic and acidic residues" evidence="11">
    <location>
        <begin position="27"/>
        <end position="53"/>
    </location>
</feature>
<dbReference type="InterPro" id="IPR051014">
    <property type="entry name" value="Cation_Transport_ATPase_IB"/>
</dbReference>
<dbReference type="NCBIfam" id="TIGR01525">
    <property type="entry name" value="ATPase-IB_hvy"/>
    <property type="match status" value="1"/>
</dbReference>
<dbReference type="EC" id="7.2.2.12" evidence="8"/>
<comment type="catalytic activity">
    <reaction evidence="9">
        <text>Zn(2+)(in) + ATP + H2O = Zn(2+)(out) + ADP + phosphate + H(+)</text>
        <dbReference type="Rhea" id="RHEA:20621"/>
        <dbReference type="ChEBI" id="CHEBI:15377"/>
        <dbReference type="ChEBI" id="CHEBI:15378"/>
        <dbReference type="ChEBI" id="CHEBI:29105"/>
        <dbReference type="ChEBI" id="CHEBI:30616"/>
        <dbReference type="ChEBI" id="CHEBI:43474"/>
        <dbReference type="ChEBI" id="CHEBI:456216"/>
        <dbReference type="EC" id="7.2.2.12"/>
    </reaction>
</comment>
<keyword evidence="10" id="KW-0067">ATP-binding</keyword>
<evidence type="ECO:0000259" key="12">
    <source>
        <dbReference type="Pfam" id="PF00122"/>
    </source>
</evidence>
<keyword evidence="6 10" id="KW-1133">Transmembrane helix</keyword>
<dbReference type="SFLD" id="SFLDF00027">
    <property type="entry name" value="p-type_atpase"/>
    <property type="match status" value="1"/>
</dbReference>
<evidence type="ECO:0000256" key="10">
    <source>
        <dbReference type="RuleBase" id="RU362081"/>
    </source>
</evidence>
<dbReference type="GO" id="GO:0005886">
    <property type="term" value="C:plasma membrane"/>
    <property type="evidence" value="ECO:0007669"/>
    <property type="project" value="UniProtKB-SubCell"/>
</dbReference>
<keyword evidence="10" id="KW-1003">Cell membrane</keyword>
<gene>
    <name evidence="13" type="ORF">EV672_10341</name>
</gene>
<keyword evidence="10" id="KW-0547">Nucleotide-binding</keyword>
<feature type="transmembrane region" description="Helical" evidence="10">
    <location>
        <begin position="213"/>
        <end position="229"/>
    </location>
</feature>
<evidence type="ECO:0000313" key="13">
    <source>
        <dbReference type="EMBL" id="TDP84473.1"/>
    </source>
</evidence>
<dbReference type="SFLD" id="SFLDS00003">
    <property type="entry name" value="Haloacid_Dehalogenase"/>
    <property type="match status" value="1"/>
</dbReference>